<evidence type="ECO:0000256" key="8">
    <source>
        <dbReference type="HAMAP-Rule" id="MF_00376"/>
    </source>
</evidence>
<dbReference type="Pfam" id="PF01121">
    <property type="entry name" value="CoaE"/>
    <property type="match status" value="1"/>
</dbReference>
<keyword evidence="5 8" id="KW-0418">Kinase</keyword>
<keyword evidence="7 8" id="KW-0173">Coenzyme A biosynthesis</keyword>
<dbReference type="SUPFAM" id="SSF52540">
    <property type="entry name" value="P-loop containing nucleoside triphosphate hydrolases"/>
    <property type="match status" value="1"/>
</dbReference>
<comment type="caution">
    <text evidence="10">The sequence shown here is derived from an EMBL/GenBank/DDBJ whole genome shotgun (WGS) entry which is preliminary data.</text>
</comment>
<evidence type="ECO:0000256" key="3">
    <source>
        <dbReference type="ARBA" id="ARBA00022679"/>
    </source>
</evidence>
<comment type="pathway">
    <text evidence="8">Cofactor biosynthesis; coenzyme A biosynthesis; CoA from (R)-pantothenate: step 5/5.</text>
</comment>
<accession>A0A1Q8QZP9</accession>
<dbReference type="UniPathway" id="UPA00241">
    <property type="reaction ID" value="UER00356"/>
</dbReference>
<dbReference type="FunFam" id="3.40.50.300:FF:000991">
    <property type="entry name" value="Dephospho-CoA kinase"/>
    <property type="match status" value="1"/>
</dbReference>
<dbReference type="HAMAP" id="MF_00376">
    <property type="entry name" value="Dephospho_CoA_kinase"/>
    <property type="match status" value="1"/>
</dbReference>
<organism evidence="10 11">
    <name type="scientific">Desulfosporosinus metallidurans</name>
    <dbReference type="NCBI Taxonomy" id="1888891"/>
    <lineage>
        <taxon>Bacteria</taxon>
        <taxon>Bacillati</taxon>
        <taxon>Bacillota</taxon>
        <taxon>Clostridia</taxon>
        <taxon>Eubacteriales</taxon>
        <taxon>Desulfitobacteriaceae</taxon>
        <taxon>Desulfosporosinus</taxon>
    </lineage>
</organism>
<dbReference type="InterPro" id="IPR001977">
    <property type="entry name" value="Depp_CoAkinase"/>
</dbReference>
<evidence type="ECO:0000313" key="11">
    <source>
        <dbReference type="Proteomes" id="UP000186102"/>
    </source>
</evidence>
<evidence type="ECO:0000256" key="2">
    <source>
        <dbReference type="ARBA" id="ARBA00022490"/>
    </source>
</evidence>
<dbReference type="EMBL" id="MLBF01000006">
    <property type="protein sequence ID" value="OLN32824.1"/>
    <property type="molecule type" value="Genomic_DNA"/>
</dbReference>
<evidence type="ECO:0000313" key="10">
    <source>
        <dbReference type="EMBL" id="OLN32824.1"/>
    </source>
</evidence>
<protein>
    <recommendedName>
        <fullName evidence="8 9">Dephospho-CoA kinase</fullName>
        <ecNumber evidence="8 9">2.7.1.24</ecNumber>
    </recommendedName>
    <alternativeName>
        <fullName evidence="8">Dephosphocoenzyme A kinase</fullName>
    </alternativeName>
</protein>
<feature type="binding site" evidence="8">
    <location>
        <begin position="11"/>
        <end position="16"/>
    </location>
    <ligand>
        <name>ATP</name>
        <dbReference type="ChEBI" id="CHEBI:30616"/>
    </ligand>
</feature>
<dbReference type="Gene3D" id="3.40.50.300">
    <property type="entry name" value="P-loop containing nucleotide triphosphate hydrolases"/>
    <property type="match status" value="1"/>
</dbReference>
<dbReference type="InterPro" id="IPR027417">
    <property type="entry name" value="P-loop_NTPase"/>
</dbReference>
<dbReference type="NCBIfam" id="TIGR00152">
    <property type="entry name" value="dephospho-CoA kinase"/>
    <property type="match status" value="1"/>
</dbReference>
<sequence length="209" mass="23982">MLTIGLTGGIGSGKSTVAQWFKQQGVPVMDADKTVHHLLQSDSSTISKLVREFGSEILGENGEINRVELGRRVFKEGDARKRLERIVHPRVIECMNSERDVQRSLGAKVCVWDVPLLFETGFDQFVDVVWVVWVPRDLQIKRVLARDKLRQDEVEARIAAQQSLDEKRKQADVVIDNSGNQIETMRQLEEAWKDLMKHNKRTNIENYED</sequence>
<comment type="similarity">
    <text evidence="1 8">Belongs to the CoaE family.</text>
</comment>
<proteinExistence type="inferred from homology"/>
<evidence type="ECO:0000256" key="5">
    <source>
        <dbReference type="ARBA" id="ARBA00022777"/>
    </source>
</evidence>
<name>A0A1Q8QZP9_9FIRM</name>
<dbReference type="PANTHER" id="PTHR10695:SF46">
    <property type="entry name" value="BIFUNCTIONAL COENZYME A SYNTHASE-RELATED"/>
    <property type="match status" value="1"/>
</dbReference>
<evidence type="ECO:0000256" key="9">
    <source>
        <dbReference type="NCBIfam" id="TIGR00152"/>
    </source>
</evidence>
<evidence type="ECO:0000256" key="4">
    <source>
        <dbReference type="ARBA" id="ARBA00022741"/>
    </source>
</evidence>
<dbReference type="Proteomes" id="UP000186102">
    <property type="component" value="Unassembled WGS sequence"/>
</dbReference>
<dbReference type="CDD" id="cd02022">
    <property type="entry name" value="DPCK"/>
    <property type="match status" value="1"/>
</dbReference>
<comment type="function">
    <text evidence="8">Catalyzes the phosphorylation of the 3'-hydroxyl group of dephosphocoenzyme A to form coenzyme A.</text>
</comment>
<dbReference type="GO" id="GO:0004140">
    <property type="term" value="F:dephospho-CoA kinase activity"/>
    <property type="evidence" value="ECO:0007669"/>
    <property type="project" value="UniProtKB-UniRule"/>
</dbReference>
<dbReference type="GO" id="GO:0005737">
    <property type="term" value="C:cytoplasm"/>
    <property type="evidence" value="ECO:0007669"/>
    <property type="project" value="UniProtKB-SubCell"/>
</dbReference>
<evidence type="ECO:0000256" key="6">
    <source>
        <dbReference type="ARBA" id="ARBA00022840"/>
    </source>
</evidence>
<dbReference type="EC" id="2.7.1.24" evidence="8 9"/>
<gene>
    <name evidence="8" type="primary">coaE</name>
    <name evidence="10" type="ORF">DSOL_1270</name>
</gene>
<evidence type="ECO:0000256" key="1">
    <source>
        <dbReference type="ARBA" id="ARBA00009018"/>
    </source>
</evidence>
<keyword evidence="2 8" id="KW-0963">Cytoplasm</keyword>
<dbReference type="GO" id="GO:0015937">
    <property type="term" value="P:coenzyme A biosynthetic process"/>
    <property type="evidence" value="ECO:0007669"/>
    <property type="project" value="UniProtKB-UniRule"/>
</dbReference>
<keyword evidence="11" id="KW-1185">Reference proteome</keyword>
<dbReference type="STRING" id="1888891.DSOL_1270"/>
<comment type="catalytic activity">
    <reaction evidence="8">
        <text>3'-dephospho-CoA + ATP = ADP + CoA + H(+)</text>
        <dbReference type="Rhea" id="RHEA:18245"/>
        <dbReference type="ChEBI" id="CHEBI:15378"/>
        <dbReference type="ChEBI" id="CHEBI:30616"/>
        <dbReference type="ChEBI" id="CHEBI:57287"/>
        <dbReference type="ChEBI" id="CHEBI:57328"/>
        <dbReference type="ChEBI" id="CHEBI:456216"/>
        <dbReference type="EC" id="2.7.1.24"/>
    </reaction>
</comment>
<comment type="subcellular location">
    <subcellularLocation>
        <location evidence="8">Cytoplasm</location>
    </subcellularLocation>
</comment>
<dbReference type="OrthoDB" id="9812943at2"/>
<reference evidence="10 11" key="1">
    <citation type="submission" date="2016-09" db="EMBL/GenBank/DDBJ databases">
        <title>Complete genome of Desulfosporosinus sp. OL.</title>
        <authorList>
            <person name="Mardanov A."/>
            <person name="Beletsky A."/>
            <person name="Panova A."/>
            <person name="Karnachuk O."/>
            <person name="Ravin N."/>
        </authorList>
    </citation>
    <scope>NUCLEOTIDE SEQUENCE [LARGE SCALE GENOMIC DNA]</scope>
    <source>
        <strain evidence="10 11">OL</strain>
    </source>
</reference>
<keyword evidence="6 8" id="KW-0067">ATP-binding</keyword>
<dbReference type="RefSeq" id="WP_075364006.1">
    <property type="nucleotide sequence ID" value="NZ_MLBF01000006.1"/>
</dbReference>
<dbReference type="GO" id="GO:0005524">
    <property type="term" value="F:ATP binding"/>
    <property type="evidence" value="ECO:0007669"/>
    <property type="project" value="UniProtKB-UniRule"/>
</dbReference>
<evidence type="ECO:0000256" key="7">
    <source>
        <dbReference type="ARBA" id="ARBA00022993"/>
    </source>
</evidence>
<keyword evidence="4 8" id="KW-0547">Nucleotide-binding</keyword>
<dbReference type="AlphaFoldDB" id="A0A1Q8QZP9"/>
<keyword evidence="3 8" id="KW-0808">Transferase</keyword>
<dbReference type="PANTHER" id="PTHR10695">
    <property type="entry name" value="DEPHOSPHO-COA KINASE-RELATED"/>
    <property type="match status" value="1"/>
</dbReference>
<dbReference type="PROSITE" id="PS51219">
    <property type="entry name" value="DPCK"/>
    <property type="match status" value="1"/>
</dbReference>